<comment type="subcellular location">
    <subcellularLocation>
        <location evidence="1">Golgi apparatus</location>
    </subcellularLocation>
</comment>
<evidence type="ECO:0000256" key="5">
    <source>
        <dbReference type="SAM" id="MobiDB-lite"/>
    </source>
</evidence>
<dbReference type="OrthoDB" id="74178at2759"/>
<dbReference type="InterPro" id="IPR022091">
    <property type="entry name" value="TMF_TATA-bd"/>
</dbReference>
<feature type="domain" description="TATA element modulatory factor 1 TATA binding" evidence="6">
    <location>
        <begin position="772"/>
        <end position="883"/>
    </location>
</feature>
<gene>
    <name evidence="7" type="ORF">FN846DRAFT_962837</name>
</gene>
<evidence type="ECO:0000256" key="1">
    <source>
        <dbReference type="ARBA" id="ARBA00004555"/>
    </source>
</evidence>
<dbReference type="PANTHER" id="PTHR46515:SF1">
    <property type="entry name" value="TATA ELEMENT MODULATORY FACTOR"/>
    <property type="match status" value="1"/>
</dbReference>
<feature type="coiled-coil region" evidence="4">
    <location>
        <begin position="562"/>
        <end position="624"/>
    </location>
</feature>
<sequence>MQRWHIFHGTTTPLASSRNATRHHPSKRDDDVRHICCHARSGEGTLAQQSRLVAPRLQLSLEPWWGDTVEIQQPPLPSPFPPIYPITHTKPERERDGTMNFLQKGLAGLESRLDKVLLDDSSTNEKQAPRNIMARRSSDIARRSGELPRRSGESQRTSMQERLAAAVGRASPVSSLGRAGSVKKAREDTEREEETVAGSGGVGESLDELPPPAEHAESEDTATVAVTDTAEAKTNGADKAKPPEPEPPGDANGDVDLSREELLVLVSQLREDLAICETRRQEESHEASERIDALGEKLRYLSSESAAAARDRASSAGSAAEKKLAERDEKIALLIEEGERLSLNELRLQTTIKKLRAQAREAVDAKKKQEAAEKSVKEEKEKVRKALEEQKRMGVRIKALEKSEAQMDGLRREKEALESSARELEEKLEEQAKKTVEAEGKVQTEVLETERKTTVELRAQVERVQSEAAMMEEKLKGEIADLQSKAERISEKARAREAGLKAELSVMESKMESLRARVEEASSGSAGDAHAKLLRQVETLQTQYSIASENWQGIEGSLLARVTSLEKERDDLAKKESDVRRKAREMNLKCKSFEADLDAAKSKLKDLESNLASAQELTSTLRTRLAAAESANDSLTAAHRVERATWERELQAKLEAERLKWEETTIPTTLTPAINSSPPPFTPARTAGSTTESYFLGYNSSHRKPSPMVRSPSADPPRSNSGFRTPPVRTDSFSSLGFPYLNTASASRTSLPADDDDYFSPSSPHRHPDLISVSTVAAGPSVQLVERMSASVRRLESEMAGSKEEIARVVAQRDEARAEIVELMREVEKKRSSDGRLKTLEAEVADARLRLETTLEMLGEREERVGELTQDVEDLKEMYRELVLATSGGK</sequence>
<feature type="region of interest" description="Disordered" evidence="5">
    <location>
        <begin position="1"/>
        <end position="29"/>
    </location>
</feature>
<dbReference type="Gene3D" id="6.10.250.1080">
    <property type="match status" value="1"/>
</dbReference>
<evidence type="ECO:0000256" key="4">
    <source>
        <dbReference type="SAM" id="Coils"/>
    </source>
</evidence>
<accession>A0A5J5ENP9</accession>
<evidence type="ECO:0000259" key="6">
    <source>
        <dbReference type="Pfam" id="PF12325"/>
    </source>
</evidence>
<feature type="region of interest" description="Disordered" evidence="5">
    <location>
        <begin position="696"/>
        <end position="730"/>
    </location>
</feature>
<feature type="region of interest" description="Disordered" evidence="5">
    <location>
        <begin position="405"/>
        <end position="439"/>
    </location>
</feature>
<feature type="coiled-coil region" evidence="4">
    <location>
        <begin position="785"/>
        <end position="885"/>
    </location>
</feature>
<reference evidence="7 8" key="1">
    <citation type="submission" date="2019-09" db="EMBL/GenBank/DDBJ databases">
        <title>Draft genome of the ectomycorrhizal ascomycete Sphaerosporella brunnea.</title>
        <authorList>
            <consortium name="DOE Joint Genome Institute"/>
            <person name="Benucci G.M."/>
            <person name="Marozzi G."/>
            <person name="Antonielli L."/>
            <person name="Sanchez S."/>
            <person name="Marco P."/>
            <person name="Wang X."/>
            <person name="Falini L.B."/>
            <person name="Barry K."/>
            <person name="Haridas S."/>
            <person name="Lipzen A."/>
            <person name="Labutti K."/>
            <person name="Grigoriev I.V."/>
            <person name="Murat C."/>
            <person name="Martin F."/>
            <person name="Albertini E."/>
            <person name="Donnini D."/>
            <person name="Bonito G."/>
        </authorList>
    </citation>
    <scope>NUCLEOTIDE SEQUENCE [LARGE SCALE GENOMIC DNA]</scope>
    <source>
        <strain evidence="7 8">Sb_GMNB300</strain>
    </source>
</reference>
<evidence type="ECO:0000313" key="8">
    <source>
        <dbReference type="Proteomes" id="UP000326924"/>
    </source>
</evidence>
<keyword evidence="2" id="KW-0333">Golgi apparatus</keyword>
<proteinExistence type="predicted"/>
<dbReference type="PANTHER" id="PTHR46515">
    <property type="entry name" value="TATA ELEMENT MODULATORY FACTOR TMF1"/>
    <property type="match status" value="1"/>
</dbReference>
<dbReference type="InParanoid" id="A0A5J5ENP9"/>
<dbReference type="GO" id="GO:0005783">
    <property type="term" value="C:endoplasmic reticulum"/>
    <property type="evidence" value="ECO:0007669"/>
    <property type="project" value="TreeGrafter"/>
</dbReference>
<dbReference type="GO" id="GO:0005794">
    <property type="term" value="C:Golgi apparatus"/>
    <property type="evidence" value="ECO:0007669"/>
    <property type="project" value="UniProtKB-SubCell"/>
</dbReference>
<dbReference type="EMBL" id="VXIS01000190">
    <property type="protein sequence ID" value="KAA8897838.1"/>
    <property type="molecule type" value="Genomic_DNA"/>
</dbReference>
<feature type="region of interest" description="Disordered" evidence="5">
    <location>
        <begin position="669"/>
        <end position="688"/>
    </location>
</feature>
<dbReference type="AlphaFoldDB" id="A0A5J5ENP9"/>
<feature type="region of interest" description="Disordered" evidence="5">
    <location>
        <begin position="747"/>
        <end position="766"/>
    </location>
</feature>
<feature type="compositionally biased region" description="Polar residues" evidence="5">
    <location>
        <begin position="9"/>
        <end position="19"/>
    </location>
</feature>
<feature type="region of interest" description="Disordered" evidence="5">
    <location>
        <begin position="120"/>
        <end position="258"/>
    </location>
</feature>
<dbReference type="Pfam" id="PF12329">
    <property type="entry name" value="TMF_DNA_bd"/>
    <property type="match status" value="1"/>
</dbReference>
<evidence type="ECO:0000256" key="3">
    <source>
        <dbReference type="ARBA" id="ARBA00023054"/>
    </source>
</evidence>
<evidence type="ECO:0000256" key="2">
    <source>
        <dbReference type="ARBA" id="ARBA00023034"/>
    </source>
</evidence>
<keyword evidence="8" id="KW-1185">Reference proteome</keyword>
<name>A0A5J5ENP9_9PEZI</name>
<protein>
    <submittedName>
        <fullName evidence="7">TATA element modulatory factor 1 TATA binding-domain-containing protein</fullName>
    </submittedName>
</protein>
<keyword evidence="3 4" id="KW-0175">Coiled coil</keyword>
<organism evidence="7 8">
    <name type="scientific">Sphaerosporella brunnea</name>
    <dbReference type="NCBI Taxonomy" id="1250544"/>
    <lineage>
        <taxon>Eukaryota</taxon>
        <taxon>Fungi</taxon>
        <taxon>Dikarya</taxon>
        <taxon>Ascomycota</taxon>
        <taxon>Pezizomycotina</taxon>
        <taxon>Pezizomycetes</taxon>
        <taxon>Pezizales</taxon>
        <taxon>Pyronemataceae</taxon>
        <taxon>Sphaerosporella</taxon>
    </lineage>
</organism>
<evidence type="ECO:0000313" key="7">
    <source>
        <dbReference type="EMBL" id="KAA8897838.1"/>
    </source>
</evidence>
<comment type="caution">
    <text evidence="7">The sequence shown here is derived from an EMBL/GenBank/DDBJ whole genome shotgun (WGS) entry which is preliminary data.</text>
</comment>
<dbReference type="InterPro" id="IPR052602">
    <property type="entry name" value="Growth_transcription_reg"/>
</dbReference>
<dbReference type="Pfam" id="PF12325">
    <property type="entry name" value="TMF_TATA_bd"/>
    <property type="match status" value="1"/>
</dbReference>
<dbReference type="Proteomes" id="UP000326924">
    <property type="component" value="Unassembled WGS sequence"/>
</dbReference>
<dbReference type="FunCoup" id="A0A5J5ENP9">
    <property type="interactions" value="528"/>
</dbReference>
<dbReference type="InterPro" id="IPR022092">
    <property type="entry name" value="TMF_DNA-bd"/>
</dbReference>
<feature type="compositionally biased region" description="Basic and acidic residues" evidence="5">
    <location>
        <begin position="136"/>
        <end position="153"/>
    </location>
</feature>